<sequence length="165" mass="19254">MQYSTSNQPQQQKQNNKSIKHQIIFLQLSLKETGLTLLCCNTNLSVDDEVFNQISLQLLLVQQGMNVDIVQILLCQDRYLMADKQSRKFKILQNVAQNVWVIGYLWIKKLREMMQNQQLPKIPIIGLTAFTSDEEVEKYKEVGMLQILHKPLDIQKLSDFQQCQL</sequence>
<evidence type="ECO:0000259" key="3">
    <source>
        <dbReference type="PROSITE" id="PS50110"/>
    </source>
</evidence>
<name>A0DVG7_PARTE</name>
<dbReference type="HOGENOM" id="CLU_1614003_0_0_1"/>
<comment type="caution">
    <text evidence="2">Lacks conserved residue(s) required for the propagation of feature annotation.</text>
</comment>
<evidence type="ECO:0000256" key="2">
    <source>
        <dbReference type="PROSITE-ProRule" id="PRU00169"/>
    </source>
</evidence>
<organism evidence="4 5">
    <name type="scientific">Paramecium tetraurelia</name>
    <dbReference type="NCBI Taxonomy" id="5888"/>
    <lineage>
        <taxon>Eukaryota</taxon>
        <taxon>Sar</taxon>
        <taxon>Alveolata</taxon>
        <taxon>Ciliophora</taxon>
        <taxon>Intramacronucleata</taxon>
        <taxon>Oligohymenophorea</taxon>
        <taxon>Peniculida</taxon>
        <taxon>Parameciidae</taxon>
        <taxon>Paramecium</taxon>
    </lineage>
</organism>
<evidence type="ECO:0000256" key="1">
    <source>
        <dbReference type="ARBA" id="ARBA00022553"/>
    </source>
</evidence>
<feature type="domain" description="Response regulatory" evidence="3">
    <location>
        <begin position="42"/>
        <end position="165"/>
    </location>
</feature>
<protein>
    <recommendedName>
        <fullName evidence="3">Response regulatory domain-containing protein</fullName>
    </recommendedName>
</protein>
<dbReference type="GeneID" id="5040216"/>
<dbReference type="RefSeq" id="XP_001454431.1">
    <property type="nucleotide sequence ID" value="XM_001454394.1"/>
</dbReference>
<dbReference type="PANTHER" id="PTHR43719:SF28">
    <property type="entry name" value="PEROXIDE STRESS-ACTIVATED HISTIDINE KINASE MAK1-RELATED"/>
    <property type="match status" value="1"/>
</dbReference>
<dbReference type="Proteomes" id="UP000000600">
    <property type="component" value="Unassembled WGS sequence"/>
</dbReference>
<dbReference type="InterPro" id="IPR001789">
    <property type="entry name" value="Sig_transdc_resp-reg_receiver"/>
</dbReference>
<dbReference type="EMBL" id="CT868607">
    <property type="protein sequence ID" value="CAK87034.1"/>
    <property type="molecule type" value="Genomic_DNA"/>
</dbReference>
<accession>A0DVG7</accession>
<evidence type="ECO:0000313" key="4">
    <source>
        <dbReference type="EMBL" id="CAK87034.1"/>
    </source>
</evidence>
<dbReference type="SUPFAM" id="SSF52172">
    <property type="entry name" value="CheY-like"/>
    <property type="match status" value="1"/>
</dbReference>
<dbReference type="GO" id="GO:0000160">
    <property type="term" value="P:phosphorelay signal transduction system"/>
    <property type="evidence" value="ECO:0007669"/>
    <property type="project" value="InterPro"/>
</dbReference>
<keyword evidence="5" id="KW-1185">Reference proteome</keyword>
<dbReference type="InterPro" id="IPR050956">
    <property type="entry name" value="2C_system_His_kinase"/>
</dbReference>
<keyword evidence="1" id="KW-0597">Phosphoprotein</keyword>
<proteinExistence type="predicted"/>
<dbReference type="KEGG" id="ptm:GSPATT00020687001"/>
<dbReference type="AlphaFoldDB" id="A0DVG7"/>
<dbReference type="PANTHER" id="PTHR43719">
    <property type="entry name" value="TWO-COMPONENT HISTIDINE KINASE"/>
    <property type="match status" value="1"/>
</dbReference>
<dbReference type="InterPro" id="IPR011006">
    <property type="entry name" value="CheY-like_superfamily"/>
</dbReference>
<reference evidence="4 5" key="1">
    <citation type="journal article" date="2006" name="Nature">
        <title>Global trends of whole-genome duplications revealed by the ciliate Paramecium tetraurelia.</title>
        <authorList>
            <consortium name="Genoscope"/>
            <person name="Aury J.-M."/>
            <person name="Jaillon O."/>
            <person name="Duret L."/>
            <person name="Noel B."/>
            <person name="Jubin C."/>
            <person name="Porcel B.M."/>
            <person name="Segurens B."/>
            <person name="Daubin V."/>
            <person name="Anthouard V."/>
            <person name="Aiach N."/>
            <person name="Arnaiz O."/>
            <person name="Billaut A."/>
            <person name="Beisson J."/>
            <person name="Blanc I."/>
            <person name="Bouhouche K."/>
            <person name="Camara F."/>
            <person name="Duharcourt S."/>
            <person name="Guigo R."/>
            <person name="Gogendeau D."/>
            <person name="Katinka M."/>
            <person name="Keller A.-M."/>
            <person name="Kissmehl R."/>
            <person name="Klotz C."/>
            <person name="Koll F."/>
            <person name="Le Moue A."/>
            <person name="Lepere C."/>
            <person name="Malinsky S."/>
            <person name="Nowacki M."/>
            <person name="Nowak J.K."/>
            <person name="Plattner H."/>
            <person name="Poulain J."/>
            <person name="Ruiz F."/>
            <person name="Serrano V."/>
            <person name="Zagulski M."/>
            <person name="Dessen P."/>
            <person name="Betermier M."/>
            <person name="Weissenbach J."/>
            <person name="Scarpelli C."/>
            <person name="Schachter V."/>
            <person name="Sperling L."/>
            <person name="Meyer E."/>
            <person name="Cohen J."/>
            <person name="Wincker P."/>
        </authorList>
    </citation>
    <scope>NUCLEOTIDE SEQUENCE [LARGE SCALE GENOMIC DNA]</scope>
    <source>
        <strain evidence="4 5">Stock d4-2</strain>
    </source>
</reference>
<dbReference type="Gene3D" id="3.40.50.2300">
    <property type="match status" value="1"/>
</dbReference>
<gene>
    <name evidence="4" type="ORF">GSPATT00020687001</name>
</gene>
<dbReference type="InParanoid" id="A0DVG7"/>
<dbReference type="PROSITE" id="PS50110">
    <property type="entry name" value="RESPONSE_REGULATORY"/>
    <property type="match status" value="1"/>
</dbReference>
<evidence type="ECO:0000313" key="5">
    <source>
        <dbReference type="Proteomes" id="UP000000600"/>
    </source>
</evidence>